<reference evidence="2 3" key="1">
    <citation type="submission" date="2019-02" db="EMBL/GenBank/DDBJ databases">
        <authorList>
            <person name="Goldberg S.R."/>
            <person name="Haltli B.A."/>
            <person name="Correa H."/>
            <person name="Russell K.G."/>
        </authorList>
    </citation>
    <scope>NUCLEOTIDE SEQUENCE [LARGE SCALE GENOMIC DNA]</scope>
    <source>
        <strain evidence="2 3">JCM 16186</strain>
    </source>
</reference>
<evidence type="ECO:0000256" key="1">
    <source>
        <dbReference type="SAM" id="Phobius"/>
    </source>
</evidence>
<proteinExistence type="predicted"/>
<sequence length="128" mass="13921">MNTKLLMASSAVFLGAIGVLASFFPQEILALTGIEETRISVLLIQMMAALYMAFGMLNWMAKGNIMGGIYYRPVTMGNVIHFGVGGIALIKAALAMPAATWLWVATIPYSLFAVLYAKVFFTHPVKIE</sequence>
<feature type="transmembrane region" description="Helical" evidence="1">
    <location>
        <begin position="40"/>
        <end position="61"/>
    </location>
</feature>
<feature type="transmembrane region" description="Helical" evidence="1">
    <location>
        <begin position="73"/>
        <end position="94"/>
    </location>
</feature>
<accession>A0ABW9RNR1</accession>
<keyword evidence="1" id="KW-1133">Transmembrane helix</keyword>
<keyword evidence="3" id="KW-1185">Reference proteome</keyword>
<feature type="transmembrane region" description="Helical" evidence="1">
    <location>
        <begin position="100"/>
        <end position="121"/>
    </location>
</feature>
<keyword evidence="1" id="KW-0812">Transmembrane</keyword>
<dbReference type="RefSeq" id="WP_155172158.1">
    <property type="nucleotide sequence ID" value="NZ_BAAAFL010000064.1"/>
</dbReference>
<organism evidence="2 3">
    <name type="scientific">Fulvivirga kasyanovii</name>
    <dbReference type="NCBI Taxonomy" id="396812"/>
    <lineage>
        <taxon>Bacteria</taxon>
        <taxon>Pseudomonadati</taxon>
        <taxon>Bacteroidota</taxon>
        <taxon>Cytophagia</taxon>
        <taxon>Cytophagales</taxon>
        <taxon>Fulvivirgaceae</taxon>
        <taxon>Fulvivirga</taxon>
    </lineage>
</organism>
<protein>
    <submittedName>
        <fullName evidence="2">Uncharacterized protein</fullName>
    </submittedName>
</protein>
<evidence type="ECO:0000313" key="3">
    <source>
        <dbReference type="Proteomes" id="UP000798808"/>
    </source>
</evidence>
<dbReference type="Proteomes" id="UP000798808">
    <property type="component" value="Unassembled WGS sequence"/>
</dbReference>
<dbReference type="EMBL" id="SMLW01000538">
    <property type="protein sequence ID" value="MTI25763.1"/>
    <property type="molecule type" value="Genomic_DNA"/>
</dbReference>
<name>A0ABW9RNR1_9BACT</name>
<comment type="caution">
    <text evidence="2">The sequence shown here is derived from an EMBL/GenBank/DDBJ whole genome shotgun (WGS) entry which is preliminary data.</text>
</comment>
<evidence type="ECO:0000313" key="2">
    <source>
        <dbReference type="EMBL" id="MTI25763.1"/>
    </source>
</evidence>
<keyword evidence="1" id="KW-0472">Membrane</keyword>
<gene>
    <name evidence="2" type="ORF">E1163_12480</name>
</gene>